<dbReference type="RefSeq" id="WP_029622364.1">
    <property type="nucleotide sequence ID" value="NZ_JAWXXV010000001.1"/>
</dbReference>
<gene>
    <name evidence="1" type="ORF">SIL82_10630</name>
</gene>
<dbReference type="SUPFAM" id="SSF53474">
    <property type="entry name" value="alpha/beta-Hydrolases"/>
    <property type="match status" value="1"/>
</dbReference>
<proteinExistence type="predicted"/>
<dbReference type="EMBL" id="JAWXXV010000001">
    <property type="protein sequence ID" value="MDX5984719.1"/>
    <property type="molecule type" value="Genomic_DNA"/>
</dbReference>
<comment type="caution">
    <text evidence="1">The sequence shown here is derived from an EMBL/GenBank/DDBJ whole genome shotgun (WGS) entry which is preliminary data.</text>
</comment>
<name>A0ABU4PPJ8_9SPHN</name>
<keyword evidence="2" id="KW-1185">Reference proteome</keyword>
<evidence type="ECO:0000313" key="2">
    <source>
        <dbReference type="Proteomes" id="UP001279660"/>
    </source>
</evidence>
<organism evidence="1 2">
    <name type="scientific">Sphingomonas echinoides</name>
    <dbReference type="NCBI Taxonomy" id="59803"/>
    <lineage>
        <taxon>Bacteria</taxon>
        <taxon>Pseudomonadati</taxon>
        <taxon>Pseudomonadota</taxon>
        <taxon>Alphaproteobacteria</taxon>
        <taxon>Sphingomonadales</taxon>
        <taxon>Sphingomonadaceae</taxon>
        <taxon>Sphingomonas</taxon>
    </lineage>
</organism>
<reference evidence="1 2" key="1">
    <citation type="submission" date="2023-11" db="EMBL/GenBank/DDBJ databases">
        <title>MicrobeMod: A computational toolkit for identifying prokaryotic methylation and restriction-modification with nanopore sequencing.</title>
        <authorList>
            <person name="Crits-Christoph A."/>
            <person name="Kang S.C."/>
            <person name="Lee H."/>
            <person name="Ostrov N."/>
        </authorList>
    </citation>
    <scope>NUCLEOTIDE SEQUENCE [LARGE SCALE GENOMIC DNA]</scope>
    <source>
        <strain evidence="1 2">ATCC 14820</strain>
    </source>
</reference>
<dbReference type="InterPro" id="IPR029058">
    <property type="entry name" value="AB_hydrolase_fold"/>
</dbReference>
<accession>A0ABU4PPJ8</accession>
<sequence length="244" mass="26299">MIASYQASGGREAMLRFGPDQGPLVAVALPLFEDANRVRGFAVAICRALAARGVATVLPDLPGQGESLVPLENCGILDIADGFDCATKEAWNANRRLYGVALRSGALLDKLALLDGRWHFAPQDGPSVLRDLKRIKQASQPHIRLSDADWYFDLQAPADHPDPPVEIAGNLISTALLTDLSVYAPWTPADGGPVRIVRLDSDPAPADRHVPGTALWRRAEPGNDVTLARLLADDIADWIATCER</sequence>
<dbReference type="Proteomes" id="UP001279660">
    <property type="component" value="Unassembled WGS sequence"/>
</dbReference>
<protein>
    <submittedName>
        <fullName evidence="1">Uncharacterized protein</fullName>
    </submittedName>
</protein>
<evidence type="ECO:0000313" key="1">
    <source>
        <dbReference type="EMBL" id="MDX5984719.1"/>
    </source>
</evidence>